<dbReference type="AlphaFoldDB" id="A0A9P8CK88"/>
<sequence>MFAKIARAADSKPPGLWVSSLTFCGCRHCNREHAVAPSGNGGIPDRVRRPRRRDPATLAQHPVASPPYKYPTSIPPLRCVLSTSLPPNFSSECWPPSFLGCCLRRPAISALIMLRDVAPSAPSPSILVATAFRERPFSPLPLRTLAVSTASLGQQTLRGRT</sequence>
<organism evidence="1 2">
    <name type="scientific">Emericellopsis atlantica</name>
    <dbReference type="NCBI Taxonomy" id="2614577"/>
    <lineage>
        <taxon>Eukaryota</taxon>
        <taxon>Fungi</taxon>
        <taxon>Dikarya</taxon>
        <taxon>Ascomycota</taxon>
        <taxon>Pezizomycotina</taxon>
        <taxon>Sordariomycetes</taxon>
        <taxon>Hypocreomycetidae</taxon>
        <taxon>Hypocreales</taxon>
        <taxon>Bionectriaceae</taxon>
        <taxon>Emericellopsis</taxon>
    </lineage>
</organism>
<dbReference type="RefSeq" id="XP_046113614.1">
    <property type="nucleotide sequence ID" value="XM_046259986.1"/>
</dbReference>
<proteinExistence type="predicted"/>
<dbReference type="Proteomes" id="UP000887229">
    <property type="component" value="Unassembled WGS sequence"/>
</dbReference>
<dbReference type="GeneID" id="70290889"/>
<comment type="caution">
    <text evidence="1">The sequence shown here is derived from an EMBL/GenBank/DDBJ whole genome shotgun (WGS) entry which is preliminary data.</text>
</comment>
<accession>A0A9P8CK88</accession>
<dbReference type="PROSITE" id="PS51257">
    <property type="entry name" value="PROKAR_LIPOPROTEIN"/>
    <property type="match status" value="1"/>
</dbReference>
<gene>
    <name evidence="1" type="ORF">F5Z01DRAFT_468777</name>
</gene>
<keyword evidence="2" id="KW-1185">Reference proteome</keyword>
<evidence type="ECO:0000313" key="1">
    <source>
        <dbReference type="EMBL" id="KAG9249690.1"/>
    </source>
</evidence>
<protein>
    <submittedName>
        <fullName evidence="1">Uncharacterized protein</fullName>
    </submittedName>
</protein>
<dbReference type="EMBL" id="MU251294">
    <property type="protein sequence ID" value="KAG9249690.1"/>
    <property type="molecule type" value="Genomic_DNA"/>
</dbReference>
<name>A0A9P8CK88_9HYPO</name>
<reference evidence="1" key="1">
    <citation type="journal article" date="2021" name="IMA Fungus">
        <title>Genomic characterization of three marine fungi, including Emericellopsis atlantica sp. nov. with signatures of a generalist lifestyle and marine biomass degradation.</title>
        <authorList>
            <person name="Hagestad O.C."/>
            <person name="Hou L."/>
            <person name="Andersen J.H."/>
            <person name="Hansen E.H."/>
            <person name="Altermark B."/>
            <person name="Li C."/>
            <person name="Kuhnert E."/>
            <person name="Cox R.J."/>
            <person name="Crous P.W."/>
            <person name="Spatafora J.W."/>
            <person name="Lail K."/>
            <person name="Amirebrahimi M."/>
            <person name="Lipzen A."/>
            <person name="Pangilinan J."/>
            <person name="Andreopoulos W."/>
            <person name="Hayes R.D."/>
            <person name="Ng V."/>
            <person name="Grigoriev I.V."/>
            <person name="Jackson S.A."/>
            <person name="Sutton T.D.S."/>
            <person name="Dobson A.D.W."/>
            <person name="Rama T."/>
        </authorList>
    </citation>
    <scope>NUCLEOTIDE SEQUENCE</scope>
    <source>
        <strain evidence="1">TS7</strain>
    </source>
</reference>
<evidence type="ECO:0000313" key="2">
    <source>
        <dbReference type="Proteomes" id="UP000887229"/>
    </source>
</evidence>